<evidence type="ECO:0000313" key="11">
    <source>
        <dbReference type="Proteomes" id="UP001515480"/>
    </source>
</evidence>
<dbReference type="Gene3D" id="3.40.1790.10">
    <property type="entry name" value="Indigoidine synthase domain"/>
    <property type="match status" value="1"/>
</dbReference>
<dbReference type="GO" id="GO:0004730">
    <property type="term" value="F:pseudouridylate synthase activity"/>
    <property type="evidence" value="ECO:0007669"/>
    <property type="project" value="InterPro"/>
</dbReference>
<evidence type="ECO:0000256" key="6">
    <source>
        <dbReference type="ARBA" id="ARBA00023211"/>
    </source>
</evidence>
<dbReference type="HAMAP" id="MF_01876">
    <property type="entry name" value="PsiMP_glycosidase"/>
    <property type="match status" value="1"/>
</dbReference>
<evidence type="ECO:0000256" key="8">
    <source>
        <dbReference type="ARBA" id="ARBA00023295"/>
    </source>
</evidence>
<evidence type="ECO:0000256" key="2">
    <source>
        <dbReference type="ARBA" id="ARBA00022679"/>
    </source>
</evidence>
<keyword evidence="2" id="KW-0808">Transferase</keyword>
<dbReference type="AlphaFoldDB" id="A0AB34JDY5"/>
<comment type="caution">
    <text evidence="10">The sequence shown here is derived from an EMBL/GenBank/DDBJ whole genome shotgun (WGS) entry which is preliminary data.</text>
</comment>
<dbReference type="EMBL" id="JBGBPQ010000009">
    <property type="protein sequence ID" value="KAL1519298.1"/>
    <property type="molecule type" value="Genomic_DNA"/>
</dbReference>
<evidence type="ECO:0000259" key="9">
    <source>
        <dbReference type="Pfam" id="PF00294"/>
    </source>
</evidence>
<feature type="domain" description="Carbohydrate kinase PfkB" evidence="9">
    <location>
        <begin position="385"/>
        <end position="700"/>
    </location>
</feature>
<keyword evidence="4" id="KW-0418">Kinase</keyword>
<sequence>MLFVKLCAAETIGNGQMGMASPLALLLLSSAAPFLSAHVLRVRPDIASAIEEGRPVVALESTIISHGMPFPENLETARAVEELILAHGALPATVAVLDGECCVGLTAEQLERFARLGAGSVSKCSRRDLAAVVARGGHAGTTVSATMLLAHRAGVRVFVTGGIGGVHRGGEASMDVSADLVELGRTPMTVVCAGAKSILDIPRTLEVLETQGVAVIALGADEFPAFFTRSSGVAAPCRLETPLQVARAAAASEALQLQSALLVGAPIPAEAEAEAAAVQQAIEAALDEVAAQGVGGREVTPYLLRRVNEMTAGASLKANIALVKNNAVVGAQVAVHLAALRAADAADATARAEGVREGVGGGEEGPCLAAPPSPPPSFAAHGAAVVIGGAVADLVASPARDTPLLRGTSTPGTLRISPGGVARNIAEALSRLGCPPLFLSALGDDALADLIVAHAEAVLPPLPTGSLLRVAEARTATFTALQDEGGDLCAAVADMEALQSITPEYISHHAAAIGAAPLCVVDANLSPAALACVASLCALHSLPLWLEPVSIVKAAAATSALHASRLLHAATFVSPNEAEAVAMAAALPHAPPPLPSLDERVAAAATALVHAGCAHVLVTRGARGVLWARRGAEGVEVEEVRALEARVVSTRGAGDAFVAGTVWGLLRHSREAIASAEAVRGALVSGLRAAQLTVEHEEAVPPTLVAERLS</sequence>
<accession>A0AB34JDY5</accession>
<dbReference type="InterPro" id="IPR011611">
    <property type="entry name" value="PfkB_dom"/>
</dbReference>
<keyword evidence="7" id="KW-0456">Lyase</keyword>
<keyword evidence="11" id="KW-1185">Reference proteome</keyword>
<dbReference type="InterPro" id="IPR002139">
    <property type="entry name" value="Ribo/fructo_kinase"/>
</dbReference>
<dbReference type="PANTHER" id="PTHR42909">
    <property type="entry name" value="ZGC:136858"/>
    <property type="match status" value="1"/>
</dbReference>
<dbReference type="Gene3D" id="3.40.1190.20">
    <property type="match status" value="1"/>
</dbReference>
<dbReference type="GO" id="GO:0005737">
    <property type="term" value="C:cytoplasm"/>
    <property type="evidence" value="ECO:0007669"/>
    <property type="project" value="TreeGrafter"/>
</dbReference>
<dbReference type="CDD" id="cd01941">
    <property type="entry name" value="YeiC_kinase_like"/>
    <property type="match status" value="1"/>
</dbReference>
<keyword evidence="6" id="KW-0464">Manganese</keyword>
<evidence type="ECO:0000256" key="5">
    <source>
        <dbReference type="ARBA" id="ARBA00022801"/>
    </source>
</evidence>
<dbReference type="SUPFAM" id="SSF110581">
    <property type="entry name" value="Indigoidine synthase A-like"/>
    <property type="match status" value="1"/>
</dbReference>
<keyword evidence="8" id="KW-0326">Glycosidase</keyword>
<reference evidence="10 11" key="1">
    <citation type="journal article" date="2024" name="Science">
        <title>Giant polyketide synthase enzymes in the biosynthesis of giant marine polyether toxins.</title>
        <authorList>
            <person name="Fallon T.R."/>
            <person name="Shende V.V."/>
            <person name="Wierzbicki I.H."/>
            <person name="Pendleton A.L."/>
            <person name="Watervoot N.F."/>
            <person name="Auber R.P."/>
            <person name="Gonzalez D.J."/>
            <person name="Wisecaver J.H."/>
            <person name="Moore B.S."/>
        </authorList>
    </citation>
    <scope>NUCLEOTIDE SEQUENCE [LARGE SCALE GENOMIC DNA]</scope>
    <source>
        <strain evidence="10 11">12B1</strain>
    </source>
</reference>
<evidence type="ECO:0000256" key="3">
    <source>
        <dbReference type="ARBA" id="ARBA00022723"/>
    </source>
</evidence>
<dbReference type="InterPro" id="IPR002173">
    <property type="entry name" value="Carboh/pur_kinase_PfkB_CS"/>
</dbReference>
<evidence type="ECO:0000313" key="10">
    <source>
        <dbReference type="EMBL" id="KAL1519298.1"/>
    </source>
</evidence>
<dbReference type="InterPro" id="IPR029056">
    <property type="entry name" value="Ribokinase-like"/>
</dbReference>
<keyword evidence="5" id="KW-0378">Hydrolase</keyword>
<dbReference type="InterPro" id="IPR007342">
    <property type="entry name" value="PsuG"/>
</dbReference>
<dbReference type="PRINTS" id="PR00990">
    <property type="entry name" value="RIBOKINASE"/>
</dbReference>
<dbReference type="PANTHER" id="PTHR42909:SF1">
    <property type="entry name" value="CARBOHYDRATE KINASE PFKB DOMAIN-CONTAINING PROTEIN"/>
    <property type="match status" value="1"/>
</dbReference>
<dbReference type="SUPFAM" id="SSF53613">
    <property type="entry name" value="Ribokinase-like"/>
    <property type="match status" value="1"/>
</dbReference>
<evidence type="ECO:0000256" key="4">
    <source>
        <dbReference type="ARBA" id="ARBA00022777"/>
    </source>
</evidence>
<dbReference type="GO" id="GO:0016301">
    <property type="term" value="F:kinase activity"/>
    <property type="evidence" value="ECO:0007669"/>
    <property type="project" value="UniProtKB-KW"/>
</dbReference>
<dbReference type="Pfam" id="PF00294">
    <property type="entry name" value="PfkB"/>
    <property type="match status" value="1"/>
</dbReference>
<dbReference type="Pfam" id="PF04227">
    <property type="entry name" value="Indigoidine_A"/>
    <property type="match status" value="1"/>
</dbReference>
<dbReference type="GO" id="GO:0016798">
    <property type="term" value="F:hydrolase activity, acting on glycosyl bonds"/>
    <property type="evidence" value="ECO:0007669"/>
    <property type="project" value="UniProtKB-KW"/>
</dbReference>
<evidence type="ECO:0000256" key="1">
    <source>
        <dbReference type="ARBA" id="ARBA00010688"/>
    </source>
</evidence>
<organism evidence="10 11">
    <name type="scientific">Prymnesium parvum</name>
    <name type="common">Toxic golden alga</name>
    <dbReference type="NCBI Taxonomy" id="97485"/>
    <lineage>
        <taxon>Eukaryota</taxon>
        <taxon>Haptista</taxon>
        <taxon>Haptophyta</taxon>
        <taxon>Prymnesiophyceae</taxon>
        <taxon>Prymnesiales</taxon>
        <taxon>Prymnesiaceae</taxon>
        <taxon>Prymnesium</taxon>
    </lineage>
</organism>
<evidence type="ECO:0000256" key="7">
    <source>
        <dbReference type="ARBA" id="ARBA00023239"/>
    </source>
</evidence>
<gene>
    <name evidence="10" type="ORF">AB1Y20_022825</name>
</gene>
<comment type="similarity">
    <text evidence="1">Belongs to the carbohydrate kinase PfkB family.</text>
</comment>
<dbReference type="Proteomes" id="UP001515480">
    <property type="component" value="Unassembled WGS sequence"/>
</dbReference>
<dbReference type="InterPro" id="IPR022830">
    <property type="entry name" value="Indigdn_synthA-like"/>
</dbReference>
<name>A0AB34JDY5_PRYPA</name>
<dbReference type="GO" id="GO:0046872">
    <property type="term" value="F:metal ion binding"/>
    <property type="evidence" value="ECO:0007669"/>
    <property type="project" value="UniProtKB-KW"/>
</dbReference>
<keyword evidence="3" id="KW-0479">Metal-binding</keyword>
<proteinExistence type="inferred from homology"/>
<protein>
    <recommendedName>
        <fullName evidence="9">Carbohydrate kinase PfkB domain-containing protein</fullName>
    </recommendedName>
</protein>
<dbReference type="PROSITE" id="PS00583">
    <property type="entry name" value="PFKB_KINASES_1"/>
    <property type="match status" value="1"/>
</dbReference>